<dbReference type="Proteomes" id="UP001597322">
    <property type="component" value="Unassembled WGS sequence"/>
</dbReference>
<proteinExistence type="predicted"/>
<dbReference type="RefSeq" id="WP_377396813.1">
    <property type="nucleotide sequence ID" value="NZ_JBHUEQ010000004.1"/>
</dbReference>
<dbReference type="Gene3D" id="2.40.70.10">
    <property type="entry name" value="Acid Proteases"/>
    <property type="match status" value="1"/>
</dbReference>
<organism evidence="1 2">
    <name type="scientific">Rhizobium helianthi</name>
    <dbReference type="NCBI Taxonomy" id="1132695"/>
    <lineage>
        <taxon>Bacteria</taxon>
        <taxon>Pseudomonadati</taxon>
        <taxon>Pseudomonadota</taxon>
        <taxon>Alphaproteobacteria</taxon>
        <taxon>Hyphomicrobiales</taxon>
        <taxon>Rhizobiaceae</taxon>
        <taxon>Rhizobium/Agrobacterium group</taxon>
        <taxon>Rhizobium</taxon>
    </lineage>
</organism>
<keyword evidence="1" id="KW-0378">Hydrolase</keyword>
<dbReference type="NCBIfam" id="TIGR02281">
    <property type="entry name" value="clan_AA_DTGA"/>
    <property type="match status" value="1"/>
</dbReference>
<dbReference type="InterPro" id="IPR034122">
    <property type="entry name" value="Retropepsin-like_bacterial"/>
</dbReference>
<name>A0ABW4M020_9HYPH</name>
<dbReference type="PROSITE" id="PS00141">
    <property type="entry name" value="ASP_PROTEASE"/>
    <property type="match status" value="1"/>
</dbReference>
<dbReference type="InterPro" id="IPR021109">
    <property type="entry name" value="Peptidase_aspartic_dom_sf"/>
</dbReference>
<dbReference type="InterPro" id="IPR011969">
    <property type="entry name" value="Clan_AA_Asp_peptidase_C"/>
</dbReference>
<protein>
    <submittedName>
        <fullName evidence="1">TIGR02281 family clan AA aspartic protease</fullName>
        <ecNumber evidence="1">3.4.23.-</ecNumber>
    </submittedName>
</protein>
<accession>A0ABW4M020</accession>
<comment type="caution">
    <text evidence="1">The sequence shown here is derived from an EMBL/GenBank/DDBJ whole genome shotgun (WGS) entry which is preliminary data.</text>
</comment>
<dbReference type="CDD" id="cd05483">
    <property type="entry name" value="retropepsin_like_bacteria"/>
    <property type="match status" value="1"/>
</dbReference>
<evidence type="ECO:0000313" key="1">
    <source>
        <dbReference type="EMBL" id="MFD1744604.1"/>
    </source>
</evidence>
<dbReference type="InterPro" id="IPR001969">
    <property type="entry name" value="Aspartic_peptidase_AS"/>
</dbReference>
<sequence length="172" mass="18404">MLRPLLFFVCIAIVASQVPYLMRYETASPDIVDAPQQTMEISVAPGKAGGGSVLLSADARGHFRGNFKLNGKTVEGMIDTGASSIAINETTARRLGFTGNALDYRHSIGTANGTTKAALVRLERVEIGAIRVRNVDAMVLKDESLSGTLIGMTFLKRLSAFQVEGSSMRLTP</sequence>
<gene>
    <name evidence="1" type="ORF">ACFSE1_03940</name>
</gene>
<reference evidence="2" key="1">
    <citation type="journal article" date="2019" name="Int. J. Syst. Evol. Microbiol.">
        <title>The Global Catalogue of Microorganisms (GCM) 10K type strain sequencing project: providing services to taxonomists for standard genome sequencing and annotation.</title>
        <authorList>
            <consortium name="The Broad Institute Genomics Platform"/>
            <consortium name="The Broad Institute Genome Sequencing Center for Infectious Disease"/>
            <person name="Wu L."/>
            <person name="Ma J."/>
        </authorList>
    </citation>
    <scope>NUCLEOTIDE SEQUENCE [LARGE SCALE GENOMIC DNA]</scope>
    <source>
        <strain evidence="2">CG52</strain>
    </source>
</reference>
<dbReference type="Pfam" id="PF13975">
    <property type="entry name" value="gag-asp_proteas"/>
    <property type="match status" value="1"/>
</dbReference>
<keyword evidence="2" id="KW-1185">Reference proteome</keyword>
<dbReference type="EC" id="3.4.23.-" evidence="1"/>
<dbReference type="GO" id="GO:0006508">
    <property type="term" value="P:proteolysis"/>
    <property type="evidence" value="ECO:0007669"/>
    <property type="project" value="UniProtKB-KW"/>
</dbReference>
<keyword evidence="1" id="KW-0645">Protease</keyword>
<dbReference type="SUPFAM" id="SSF50630">
    <property type="entry name" value="Acid proteases"/>
    <property type="match status" value="1"/>
</dbReference>
<dbReference type="GO" id="GO:0008233">
    <property type="term" value="F:peptidase activity"/>
    <property type="evidence" value="ECO:0007669"/>
    <property type="project" value="UniProtKB-KW"/>
</dbReference>
<evidence type="ECO:0000313" key="2">
    <source>
        <dbReference type="Proteomes" id="UP001597322"/>
    </source>
</evidence>
<dbReference type="EMBL" id="JBHUEQ010000004">
    <property type="protein sequence ID" value="MFD1744604.1"/>
    <property type="molecule type" value="Genomic_DNA"/>
</dbReference>